<proteinExistence type="predicted"/>
<reference evidence="2" key="1">
    <citation type="journal article" date="2002" name="Science">
        <title>The draft genome of Ciona intestinalis: insights into chordate and vertebrate origins.</title>
        <authorList>
            <person name="Dehal P."/>
            <person name="Satou Y."/>
            <person name="Campbell R.K."/>
            <person name="Chapman J."/>
            <person name="Degnan B."/>
            <person name="De Tomaso A."/>
            <person name="Davidson B."/>
            <person name="Di Gregorio A."/>
            <person name="Gelpke M."/>
            <person name="Goodstein D.M."/>
            <person name="Harafuji N."/>
            <person name="Hastings K.E."/>
            <person name="Ho I."/>
            <person name="Hotta K."/>
            <person name="Huang W."/>
            <person name="Kawashima T."/>
            <person name="Lemaire P."/>
            <person name="Martinez D."/>
            <person name="Meinertzhagen I.A."/>
            <person name="Necula S."/>
            <person name="Nonaka M."/>
            <person name="Putnam N."/>
            <person name="Rash S."/>
            <person name="Saiga H."/>
            <person name="Satake M."/>
            <person name="Terry A."/>
            <person name="Yamada L."/>
            <person name="Wang H.G."/>
            <person name="Awazu S."/>
            <person name="Azumi K."/>
            <person name="Boore J."/>
            <person name="Branno M."/>
            <person name="Chin-Bow S."/>
            <person name="DeSantis R."/>
            <person name="Doyle S."/>
            <person name="Francino P."/>
            <person name="Keys D.N."/>
            <person name="Haga S."/>
            <person name="Hayashi H."/>
            <person name="Hino K."/>
            <person name="Imai K.S."/>
            <person name="Inaba K."/>
            <person name="Kano S."/>
            <person name="Kobayashi K."/>
            <person name="Kobayashi M."/>
            <person name="Lee B.I."/>
            <person name="Makabe K.W."/>
            <person name="Manohar C."/>
            <person name="Matassi G."/>
            <person name="Medina M."/>
            <person name="Mochizuki Y."/>
            <person name="Mount S."/>
            <person name="Morishita T."/>
            <person name="Miura S."/>
            <person name="Nakayama A."/>
            <person name="Nishizaka S."/>
            <person name="Nomoto H."/>
            <person name="Ohta F."/>
            <person name="Oishi K."/>
            <person name="Rigoutsos I."/>
            <person name="Sano M."/>
            <person name="Sasaki A."/>
            <person name="Sasakura Y."/>
            <person name="Shoguchi E."/>
            <person name="Shin-i T."/>
            <person name="Spagnuolo A."/>
            <person name="Stainier D."/>
            <person name="Suzuki M.M."/>
            <person name="Tassy O."/>
            <person name="Takatori N."/>
            <person name="Tokuoka M."/>
            <person name="Yagi K."/>
            <person name="Yoshizaki F."/>
            <person name="Wada S."/>
            <person name="Zhang C."/>
            <person name="Hyatt P.D."/>
            <person name="Larimer F."/>
            <person name="Detter C."/>
            <person name="Doggett N."/>
            <person name="Glavina T."/>
            <person name="Hawkins T."/>
            <person name="Richardson P."/>
            <person name="Lucas S."/>
            <person name="Kohara Y."/>
            <person name="Levine M."/>
            <person name="Satoh N."/>
            <person name="Rokhsar D.S."/>
        </authorList>
    </citation>
    <scope>NUCLEOTIDE SEQUENCE [LARGE SCALE GENOMIC DNA]</scope>
</reference>
<protein>
    <submittedName>
        <fullName evidence="1">Uncharacterized protein</fullName>
    </submittedName>
</protein>
<keyword evidence="2" id="KW-1185">Reference proteome</keyword>
<name>H2XQM5_CIOIN</name>
<dbReference type="AlphaFoldDB" id="H2XQM5"/>
<evidence type="ECO:0000313" key="1">
    <source>
        <dbReference type="Ensembl" id="ENSCINP00000031959.1"/>
    </source>
</evidence>
<accession>H2XQM5</accession>
<reference evidence="1" key="3">
    <citation type="submission" date="2025-09" db="UniProtKB">
        <authorList>
            <consortium name="Ensembl"/>
        </authorList>
    </citation>
    <scope>IDENTIFICATION</scope>
</reference>
<dbReference type="InParanoid" id="H2XQM5"/>
<dbReference type="Ensembl" id="ENSCINT00000033690.1">
    <property type="protein sequence ID" value="ENSCINP00000031959.1"/>
    <property type="gene ID" value="ENSCING00000020474.1"/>
</dbReference>
<dbReference type="Proteomes" id="UP000008144">
    <property type="component" value="Unassembled WGS sequence"/>
</dbReference>
<reference evidence="1" key="2">
    <citation type="submission" date="2025-08" db="UniProtKB">
        <authorList>
            <consortium name="Ensembl"/>
        </authorList>
    </citation>
    <scope>IDENTIFICATION</scope>
</reference>
<organism evidence="1 2">
    <name type="scientific">Ciona intestinalis</name>
    <name type="common">Transparent sea squirt</name>
    <name type="synonym">Ascidia intestinalis</name>
    <dbReference type="NCBI Taxonomy" id="7719"/>
    <lineage>
        <taxon>Eukaryota</taxon>
        <taxon>Metazoa</taxon>
        <taxon>Chordata</taxon>
        <taxon>Tunicata</taxon>
        <taxon>Ascidiacea</taxon>
        <taxon>Phlebobranchia</taxon>
        <taxon>Cionidae</taxon>
        <taxon>Ciona</taxon>
    </lineage>
</organism>
<dbReference type="HOGENOM" id="CLU_2229131_0_0_1"/>
<evidence type="ECO:0000313" key="2">
    <source>
        <dbReference type="Proteomes" id="UP000008144"/>
    </source>
</evidence>
<sequence length="106" mass="12589">YTVFVIKISLAFRKKTNIYSFRACTIQVFGESIFHFLESIFHFLESIFHFKTISEKKYNFFLLQIDSTHIYILVFLELIVDFKTFKLLAHIFLSVLGKLKTHSTIL</sequence>